<name>A0AAP0E6G4_9MAGN</name>
<feature type="chain" id="PRO_5043026680" evidence="3">
    <location>
        <begin position="23"/>
        <end position="468"/>
    </location>
</feature>
<keyword evidence="2" id="KW-0677">Repeat</keyword>
<dbReference type="FunFam" id="3.80.10.10:FF:000383">
    <property type="entry name" value="Leucine-rich repeat receptor protein kinase EMS1"/>
    <property type="match status" value="1"/>
</dbReference>
<dbReference type="EMBL" id="JBBNAF010000013">
    <property type="protein sequence ID" value="KAK9087501.1"/>
    <property type="molecule type" value="Genomic_DNA"/>
</dbReference>
<dbReference type="SUPFAM" id="SSF52058">
    <property type="entry name" value="L domain-like"/>
    <property type="match status" value="1"/>
</dbReference>
<feature type="signal peptide" evidence="3">
    <location>
        <begin position="1"/>
        <end position="22"/>
    </location>
</feature>
<organism evidence="4 5">
    <name type="scientific">Stephania yunnanensis</name>
    <dbReference type="NCBI Taxonomy" id="152371"/>
    <lineage>
        <taxon>Eukaryota</taxon>
        <taxon>Viridiplantae</taxon>
        <taxon>Streptophyta</taxon>
        <taxon>Embryophyta</taxon>
        <taxon>Tracheophyta</taxon>
        <taxon>Spermatophyta</taxon>
        <taxon>Magnoliopsida</taxon>
        <taxon>Ranunculales</taxon>
        <taxon>Menispermaceae</taxon>
        <taxon>Menispermoideae</taxon>
        <taxon>Cissampelideae</taxon>
        <taxon>Stephania</taxon>
    </lineage>
</organism>
<dbReference type="Pfam" id="PF00560">
    <property type="entry name" value="LRR_1"/>
    <property type="match status" value="2"/>
</dbReference>
<accession>A0AAP0E6G4</accession>
<evidence type="ECO:0000256" key="2">
    <source>
        <dbReference type="ARBA" id="ARBA00022737"/>
    </source>
</evidence>
<gene>
    <name evidence="4" type="ORF">Syun_029895</name>
</gene>
<evidence type="ECO:0000313" key="5">
    <source>
        <dbReference type="Proteomes" id="UP001420932"/>
    </source>
</evidence>
<evidence type="ECO:0000256" key="3">
    <source>
        <dbReference type="SAM" id="SignalP"/>
    </source>
</evidence>
<evidence type="ECO:0000256" key="1">
    <source>
        <dbReference type="ARBA" id="ARBA00022614"/>
    </source>
</evidence>
<dbReference type="InterPro" id="IPR032675">
    <property type="entry name" value="LRR_dom_sf"/>
</dbReference>
<dbReference type="PANTHER" id="PTHR48009">
    <property type="entry name" value="LEUCINE-RICH REPEAT (LRR) FAMILY PROTEIN"/>
    <property type="match status" value="1"/>
</dbReference>
<dbReference type="Proteomes" id="UP001420932">
    <property type="component" value="Unassembled WGS sequence"/>
</dbReference>
<dbReference type="Pfam" id="PF13855">
    <property type="entry name" value="LRR_8"/>
    <property type="match status" value="1"/>
</dbReference>
<proteinExistence type="predicted"/>
<dbReference type="Gene3D" id="3.80.10.10">
    <property type="entry name" value="Ribonuclease Inhibitor"/>
    <property type="match status" value="1"/>
</dbReference>
<keyword evidence="5" id="KW-1185">Reference proteome</keyword>
<evidence type="ECO:0000313" key="4">
    <source>
        <dbReference type="EMBL" id="KAK9087501.1"/>
    </source>
</evidence>
<protein>
    <submittedName>
        <fullName evidence="4">Uncharacterized protein</fullName>
    </submittedName>
</protein>
<sequence>MASISISIFLTLVFTLITLAHSDSSPPSLTSTEQHSVYTILASINPRIDWHSLYPDDADLCDSGPHGLVCDLFTDPKTNRPSLHVTELALGFVSDSSPNPPCSPNASLSATFLAPLKYLKKLFLYRCFTHTPVWLPNVTNMLSPRLEELVLIENSALFGSFGSFGGFKRLRKLVLIGSGVSGGIGDWVGELVEMEQMRISRNRLDGVVSGEIGQLRRLRVLDLSFNFFDGTVPESIGGLSKLLKLDLGSNRFVGRIPESFVGLTNLMFMDLSHNRFSANCGIPLFLAEMQSLKEVYLSGNPLGGQIPEIWENLGGILGIGFSGMGLAGNIPGSMGVFLRNLSYLSLENNRLEGGVPEEFGMLSELNELNLESNLLSGRLPFSASLWAKIGGKLKVSKNNELCVDEGTVVMSSTGSNKFRRRSLGDLKVCSNKSDDEISPSPVVLSSCSTSVLQECSLWRDYQLTKVGE</sequence>
<dbReference type="PANTHER" id="PTHR48009:SF4">
    <property type="entry name" value="LEUCINE-RICH REPEAT (LRR) FAMILY PROTEIN"/>
    <property type="match status" value="1"/>
</dbReference>
<keyword evidence="3" id="KW-0732">Signal</keyword>
<dbReference type="AlphaFoldDB" id="A0AAP0E6G4"/>
<dbReference type="InterPro" id="IPR053213">
    <property type="entry name" value="RLP29"/>
</dbReference>
<keyword evidence="1" id="KW-0433">Leucine-rich repeat</keyword>
<dbReference type="InterPro" id="IPR001611">
    <property type="entry name" value="Leu-rich_rpt"/>
</dbReference>
<reference evidence="4 5" key="1">
    <citation type="submission" date="2024-01" db="EMBL/GenBank/DDBJ databases">
        <title>Genome assemblies of Stephania.</title>
        <authorList>
            <person name="Yang L."/>
        </authorList>
    </citation>
    <scope>NUCLEOTIDE SEQUENCE [LARGE SCALE GENOMIC DNA]</scope>
    <source>
        <strain evidence="4">YNDBR</strain>
        <tissue evidence="4">Leaf</tissue>
    </source>
</reference>
<comment type="caution">
    <text evidence="4">The sequence shown here is derived from an EMBL/GenBank/DDBJ whole genome shotgun (WGS) entry which is preliminary data.</text>
</comment>